<reference evidence="1" key="3">
    <citation type="submission" date="2025-08" db="UniProtKB">
        <authorList>
            <consortium name="Ensembl"/>
        </authorList>
    </citation>
    <scope>IDENTIFICATION</scope>
    <source>
        <strain evidence="1">HNI</strain>
    </source>
</reference>
<dbReference type="Gene3D" id="1.20.870.10">
    <property type="entry name" value="Son of sevenless (SoS) protein Chain: S domain 1"/>
    <property type="match status" value="1"/>
</dbReference>
<protein>
    <submittedName>
        <fullName evidence="1">Uncharacterized protein</fullName>
    </submittedName>
</protein>
<name>A0A3P9KCT7_ORYLA</name>
<proteinExistence type="predicted"/>
<reference evidence="1" key="4">
    <citation type="submission" date="2025-09" db="UniProtKB">
        <authorList>
            <consortium name="Ensembl"/>
        </authorList>
    </citation>
    <scope>IDENTIFICATION</scope>
    <source>
        <strain evidence="1">HNI</strain>
    </source>
</reference>
<evidence type="ECO:0000313" key="2">
    <source>
        <dbReference type="Proteomes" id="UP000265180"/>
    </source>
</evidence>
<dbReference type="AlphaFoldDB" id="A0A3P9KCT7"/>
<sequence>MAKGRDTDHGYDSGELHVHLLPRTLLLMHRWYVRPSAELAGKLLMIYPTWGKDHQSTRLRICYLMRYWIVTFPAEFTLDLGLIRITEEFRDVAARLGCEKHFELIDISTMYAVHTENNQEEAATITFKKEQCGHNCVKNV</sequence>
<reference key="1">
    <citation type="journal article" date="2007" name="Nature">
        <title>The medaka draft genome and insights into vertebrate genome evolution.</title>
        <authorList>
            <person name="Kasahara M."/>
            <person name="Naruse K."/>
            <person name="Sasaki S."/>
            <person name="Nakatani Y."/>
            <person name="Qu W."/>
            <person name="Ahsan B."/>
            <person name="Yamada T."/>
            <person name="Nagayasu Y."/>
            <person name="Doi K."/>
            <person name="Kasai Y."/>
            <person name="Jindo T."/>
            <person name="Kobayashi D."/>
            <person name="Shimada A."/>
            <person name="Toyoda A."/>
            <person name="Kuroki Y."/>
            <person name="Fujiyama A."/>
            <person name="Sasaki T."/>
            <person name="Shimizu A."/>
            <person name="Asakawa S."/>
            <person name="Shimizu N."/>
            <person name="Hashimoto S."/>
            <person name="Yang J."/>
            <person name="Lee Y."/>
            <person name="Matsushima K."/>
            <person name="Sugano S."/>
            <person name="Sakaizumi M."/>
            <person name="Narita T."/>
            <person name="Ohishi K."/>
            <person name="Haga S."/>
            <person name="Ohta F."/>
            <person name="Nomoto H."/>
            <person name="Nogata K."/>
            <person name="Morishita T."/>
            <person name="Endo T."/>
            <person name="Shin-I T."/>
            <person name="Takeda H."/>
            <person name="Morishita S."/>
            <person name="Kohara Y."/>
        </authorList>
    </citation>
    <scope>NUCLEOTIDE SEQUENCE [LARGE SCALE GENOMIC DNA]</scope>
    <source>
        <strain>Hd-rR</strain>
    </source>
</reference>
<accession>A0A3P9KCT7</accession>
<organism evidence="1 2">
    <name type="scientific">Oryzias latipes</name>
    <name type="common">Japanese rice fish</name>
    <name type="synonym">Japanese killifish</name>
    <dbReference type="NCBI Taxonomy" id="8090"/>
    <lineage>
        <taxon>Eukaryota</taxon>
        <taxon>Metazoa</taxon>
        <taxon>Chordata</taxon>
        <taxon>Craniata</taxon>
        <taxon>Vertebrata</taxon>
        <taxon>Euteleostomi</taxon>
        <taxon>Actinopterygii</taxon>
        <taxon>Neopterygii</taxon>
        <taxon>Teleostei</taxon>
        <taxon>Neoteleostei</taxon>
        <taxon>Acanthomorphata</taxon>
        <taxon>Ovalentaria</taxon>
        <taxon>Atherinomorphae</taxon>
        <taxon>Beloniformes</taxon>
        <taxon>Adrianichthyidae</taxon>
        <taxon>Oryziinae</taxon>
        <taxon>Oryzias</taxon>
    </lineage>
</organism>
<evidence type="ECO:0000313" key="1">
    <source>
        <dbReference type="Ensembl" id="ENSORLP00020006123.1"/>
    </source>
</evidence>
<dbReference type="SUPFAM" id="SSF48366">
    <property type="entry name" value="Ras GEF"/>
    <property type="match status" value="1"/>
</dbReference>
<dbReference type="Proteomes" id="UP000265180">
    <property type="component" value="Chromosome 21"/>
</dbReference>
<reference evidence="1 2" key="2">
    <citation type="submission" date="2017-04" db="EMBL/GenBank/DDBJ databases">
        <title>CpG methylation of centromeres and impact of large insertions on vertebrate speciation.</title>
        <authorList>
            <person name="Ichikawa K."/>
            <person name="Yoshimura J."/>
            <person name="Morishita S."/>
        </authorList>
    </citation>
    <scope>NUCLEOTIDE SEQUENCE</scope>
    <source>
        <strain evidence="1 2">HNI</strain>
    </source>
</reference>
<dbReference type="InterPro" id="IPR023578">
    <property type="entry name" value="Ras_GEF_dom_sf"/>
</dbReference>
<dbReference type="Ensembl" id="ENSORLT00020005129.1">
    <property type="protein sequence ID" value="ENSORLP00020006123.1"/>
    <property type="gene ID" value="ENSORLG00020006958.1"/>
</dbReference>